<keyword evidence="12" id="KW-1185">Reference proteome</keyword>
<organism evidence="11 12">
    <name type="scientific">Anopheles dirus</name>
    <dbReference type="NCBI Taxonomy" id="7168"/>
    <lineage>
        <taxon>Eukaryota</taxon>
        <taxon>Metazoa</taxon>
        <taxon>Ecdysozoa</taxon>
        <taxon>Arthropoda</taxon>
        <taxon>Hexapoda</taxon>
        <taxon>Insecta</taxon>
        <taxon>Pterygota</taxon>
        <taxon>Neoptera</taxon>
        <taxon>Endopterygota</taxon>
        <taxon>Diptera</taxon>
        <taxon>Nematocera</taxon>
        <taxon>Culicoidea</taxon>
        <taxon>Culicidae</taxon>
        <taxon>Anophelinae</taxon>
        <taxon>Anopheles</taxon>
    </lineage>
</organism>
<keyword evidence="4" id="KW-0509">mRNA transport</keyword>
<keyword evidence="8" id="KW-0539">Nucleus</keyword>
<dbReference type="PANTHER" id="PTHR12084">
    <property type="entry name" value="NUCLEAR PORE GLYCOPROTEIN P62-RELATED"/>
    <property type="match status" value="1"/>
</dbReference>
<feature type="domain" description="Nucleoporin NSP1-like C-terminal" evidence="10">
    <location>
        <begin position="230"/>
        <end position="330"/>
    </location>
</feature>
<dbReference type="Pfam" id="PF05064">
    <property type="entry name" value="Nsp1_C"/>
    <property type="match status" value="1"/>
</dbReference>
<dbReference type="Proteomes" id="UP000075884">
    <property type="component" value="Unassembled WGS sequence"/>
</dbReference>
<evidence type="ECO:0000256" key="6">
    <source>
        <dbReference type="ARBA" id="ARBA00023010"/>
    </source>
</evidence>
<feature type="coiled-coil region" evidence="9">
    <location>
        <begin position="285"/>
        <end position="312"/>
    </location>
</feature>
<dbReference type="InterPro" id="IPR026010">
    <property type="entry name" value="NSP1/NUP62"/>
</dbReference>
<keyword evidence="5" id="KW-0653">Protein transport</keyword>
<dbReference type="InterPro" id="IPR007758">
    <property type="entry name" value="Nucleoporin_NSP1_C"/>
</dbReference>
<comment type="similarity">
    <text evidence="2">Belongs to the nucleoporin NSP1/NUP62 family.</text>
</comment>
<dbReference type="AlphaFoldDB" id="A0A182N2P4"/>
<evidence type="ECO:0000256" key="7">
    <source>
        <dbReference type="ARBA" id="ARBA00023132"/>
    </source>
</evidence>
<evidence type="ECO:0000256" key="3">
    <source>
        <dbReference type="ARBA" id="ARBA00022448"/>
    </source>
</evidence>
<dbReference type="GO" id="GO:0006405">
    <property type="term" value="P:RNA export from nucleus"/>
    <property type="evidence" value="ECO:0007669"/>
    <property type="project" value="TreeGrafter"/>
</dbReference>
<dbReference type="GO" id="GO:0051028">
    <property type="term" value="P:mRNA transport"/>
    <property type="evidence" value="ECO:0007669"/>
    <property type="project" value="UniProtKB-KW"/>
</dbReference>
<keyword evidence="6" id="KW-0811">Translocation</keyword>
<evidence type="ECO:0000256" key="5">
    <source>
        <dbReference type="ARBA" id="ARBA00022927"/>
    </source>
</evidence>
<dbReference type="GO" id="GO:0044613">
    <property type="term" value="C:nuclear pore central transport channel"/>
    <property type="evidence" value="ECO:0007669"/>
    <property type="project" value="TreeGrafter"/>
</dbReference>
<protein>
    <recommendedName>
        <fullName evidence="10">Nucleoporin NSP1-like C-terminal domain-containing protein</fullName>
    </recommendedName>
</protein>
<dbReference type="STRING" id="7168.A0A182N2P4"/>
<reference evidence="12" key="1">
    <citation type="submission" date="2013-03" db="EMBL/GenBank/DDBJ databases">
        <title>The Genome Sequence of Anopheles dirus WRAIR2.</title>
        <authorList>
            <consortium name="The Broad Institute Genomics Platform"/>
            <person name="Neafsey D.E."/>
            <person name="Walton C."/>
            <person name="Walker B."/>
            <person name="Young S.K."/>
            <person name="Zeng Q."/>
            <person name="Gargeya S."/>
            <person name="Fitzgerald M."/>
            <person name="Haas B."/>
            <person name="Abouelleil A."/>
            <person name="Allen A.W."/>
            <person name="Alvarado L."/>
            <person name="Arachchi H.M."/>
            <person name="Berlin A.M."/>
            <person name="Chapman S.B."/>
            <person name="Gainer-Dewar J."/>
            <person name="Goldberg J."/>
            <person name="Griggs A."/>
            <person name="Gujja S."/>
            <person name="Hansen M."/>
            <person name="Howarth C."/>
            <person name="Imamovic A."/>
            <person name="Ireland A."/>
            <person name="Larimer J."/>
            <person name="McCowan C."/>
            <person name="Murphy C."/>
            <person name="Pearson M."/>
            <person name="Poon T.W."/>
            <person name="Priest M."/>
            <person name="Roberts A."/>
            <person name="Saif S."/>
            <person name="Shea T."/>
            <person name="Sisk P."/>
            <person name="Sykes S."/>
            <person name="Wortman J."/>
            <person name="Nusbaum C."/>
            <person name="Birren B."/>
        </authorList>
    </citation>
    <scope>NUCLEOTIDE SEQUENCE [LARGE SCALE GENOMIC DNA]</scope>
    <source>
        <strain evidence="12">WRAIR2</strain>
    </source>
</reference>
<dbReference type="VEuPathDB" id="VectorBase:ADIR001905"/>
<reference evidence="11" key="2">
    <citation type="submission" date="2020-05" db="UniProtKB">
        <authorList>
            <consortium name="EnsemblMetazoa"/>
        </authorList>
    </citation>
    <scope>IDENTIFICATION</scope>
    <source>
        <strain evidence="11">WRAIR2</strain>
    </source>
</reference>
<proteinExistence type="inferred from homology"/>
<name>A0A182N2P4_9DIPT</name>
<evidence type="ECO:0000256" key="1">
    <source>
        <dbReference type="ARBA" id="ARBA00004567"/>
    </source>
</evidence>
<evidence type="ECO:0000256" key="2">
    <source>
        <dbReference type="ARBA" id="ARBA00005911"/>
    </source>
</evidence>
<dbReference type="GO" id="GO:0005543">
    <property type="term" value="F:phospholipid binding"/>
    <property type="evidence" value="ECO:0007669"/>
    <property type="project" value="TreeGrafter"/>
</dbReference>
<keyword evidence="3" id="KW-0813">Transport</keyword>
<keyword evidence="7" id="KW-0906">Nuclear pore complex</keyword>
<dbReference type="GO" id="GO:0006606">
    <property type="term" value="P:protein import into nucleus"/>
    <property type="evidence" value="ECO:0007669"/>
    <property type="project" value="TreeGrafter"/>
</dbReference>
<sequence length="431" mass="43924">MNFSFGTPTTTTASTGGFSLGAPATSTAPATGFSFGTGTTPTFGASTGALAAPATLSLNPAAATSTAPAVGGLGSLSFGASLGGTGAATATAGALSGATGTAAAGASTLPAFGSLGTGISSLTGALASANANQPSGAAAANPLGAALATPATTTAAAPLSLGGGFGLGATATAAAAAKPVEQNILSLGATPATTTAAPTVAAVATTTNTSATTAGSAGQAASLTTNTQTTQSATVAGNQQLKFFQLEEFINKWTLELEEQEKLFTNQATQVNAWDNMLLANGEKIVALNEAVMKVKAEQNAMEQELEFITAQHTELEECIVPLEQELSRIGQIDLERGQTYSMAETLDSQLKQMYEDLKEVIEHLNDANKYTDPNDPLVQIGKILNAHMNSLQWIESSSTVITNRLEEVNKMHETLRKDNERSFRLTYYDQ</sequence>
<evidence type="ECO:0000313" key="11">
    <source>
        <dbReference type="EnsemblMetazoa" id="ADIR001905-PA"/>
    </source>
</evidence>
<dbReference type="GO" id="GO:0017056">
    <property type="term" value="F:structural constituent of nuclear pore"/>
    <property type="evidence" value="ECO:0007669"/>
    <property type="project" value="InterPro"/>
</dbReference>
<evidence type="ECO:0000259" key="10">
    <source>
        <dbReference type="Pfam" id="PF05064"/>
    </source>
</evidence>
<evidence type="ECO:0000313" key="12">
    <source>
        <dbReference type="Proteomes" id="UP000075884"/>
    </source>
</evidence>
<evidence type="ECO:0000256" key="8">
    <source>
        <dbReference type="ARBA" id="ARBA00023242"/>
    </source>
</evidence>
<comment type="subcellular location">
    <subcellularLocation>
        <location evidence="1">Nucleus</location>
        <location evidence="1">Nuclear pore complex</location>
    </subcellularLocation>
</comment>
<keyword evidence="9" id="KW-0175">Coiled coil</keyword>
<evidence type="ECO:0000256" key="4">
    <source>
        <dbReference type="ARBA" id="ARBA00022816"/>
    </source>
</evidence>
<dbReference type="FunFam" id="1.20.5.170:FF:000040">
    <property type="entry name" value="Nuclear pore glycoprotein p62"/>
    <property type="match status" value="1"/>
</dbReference>
<dbReference type="EnsemblMetazoa" id="ADIR001905-RA">
    <property type="protein sequence ID" value="ADIR001905-PA"/>
    <property type="gene ID" value="ADIR001905"/>
</dbReference>
<dbReference type="PANTHER" id="PTHR12084:SF0">
    <property type="entry name" value="NUCLEAR PORE GLYCOPROTEIN P62"/>
    <property type="match status" value="1"/>
</dbReference>
<accession>A0A182N2P4</accession>
<dbReference type="Gene3D" id="1.20.5.170">
    <property type="match status" value="1"/>
</dbReference>
<evidence type="ECO:0000256" key="9">
    <source>
        <dbReference type="SAM" id="Coils"/>
    </source>
</evidence>